<name>F0X203_9STRA</name>
<dbReference type="AlphaFoldDB" id="F0X203"/>
<evidence type="ECO:0000313" key="2">
    <source>
        <dbReference type="EMBL" id="CCA27863.1"/>
    </source>
</evidence>
<protein>
    <submittedName>
        <fullName evidence="2">AlNc14C755G12488 protein</fullName>
    </submittedName>
</protein>
<feature type="domain" description="DDE-1" evidence="1">
    <location>
        <begin position="13"/>
        <end position="102"/>
    </location>
</feature>
<gene>
    <name evidence="2" type="primary">AlNc14C755G12488</name>
    <name evidence="2" type="ORF">ALNC14_140070</name>
</gene>
<proteinExistence type="predicted"/>
<dbReference type="InterPro" id="IPR004875">
    <property type="entry name" value="DDE_SF_endonuclease_dom"/>
</dbReference>
<dbReference type="Pfam" id="PF03184">
    <property type="entry name" value="DDE_1"/>
    <property type="match status" value="1"/>
</dbReference>
<organism evidence="2">
    <name type="scientific">Albugo laibachii Nc14</name>
    <dbReference type="NCBI Taxonomy" id="890382"/>
    <lineage>
        <taxon>Eukaryota</taxon>
        <taxon>Sar</taxon>
        <taxon>Stramenopiles</taxon>
        <taxon>Oomycota</taxon>
        <taxon>Peronosporomycetes</taxon>
        <taxon>Albuginales</taxon>
        <taxon>Albuginaceae</taxon>
        <taxon>Albugo</taxon>
    </lineage>
</organism>
<dbReference type="EMBL" id="FR824703">
    <property type="protein sequence ID" value="CCA27863.1"/>
    <property type="molecule type" value="Genomic_DNA"/>
</dbReference>
<dbReference type="GO" id="GO:0003676">
    <property type="term" value="F:nucleic acid binding"/>
    <property type="evidence" value="ECO:0007669"/>
    <property type="project" value="InterPro"/>
</dbReference>
<dbReference type="HOGENOM" id="CLU_088458_2_2_1"/>
<sequence length="118" mass="13728">MVANRAVTALAASFNEIMRAGNWHLHLLLDNVSSHHLDAPYSNVTIQRIPPNTTSYLQPQDAGIIRHFKLKISKRQNRRFVERFDDLLQCVHDVDSQTMQQEIELLHRLDVLEAMRWA</sequence>
<accession>F0X203</accession>
<reference evidence="2" key="1">
    <citation type="journal article" date="2011" name="PLoS Biol.">
        <title>Gene gain and loss during evolution of obligate parasitism in the white rust pathogen of Arabidopsis thaliana.</title>
        <authorList>
            <person name="Kemen E."/>
            <person name="Gardiner A."/>
            <person name="Schultz-Larsen T."/>
            <person name="Kemen A.C."/>
            <person name="Balmuth A.L."/>
            <person name="Robert-Seilaniantz A."/>
            <person name="Bailey K."/>
            <person name="Holub E."/>
            <person name="Studholme D.J."/>
            <person name="Maclean D."/>
            <person name="Jones J.D."/>
        </authorList>
    </citation>
    <scope>NUCLEOTIDE SEQUENCE</scope>
</reference>
<reference evidence="2" key="2">
    <citation type="submission" date="2011-02" db="EMBL/GenBank/DDBJ databases">
        <authorList>
            <person name="MacLean D."/>
        </authorList>
    </citation>
    <scope>NUCLEOTIDE SEQUENCE</scope>
</reference>
<evidence type="ECO:0000259" key="1">
    <source>
        <dbReference type="Pfam" id="PF03184"/>
    </source>
</evidence>